<organism evidence="2 3">
    <name type="scientific">Myodes glareolus</name>
    <name type="common">Bank vole</name>
    <name type="synonym">Clethrionomys glareolus</name>
    <dbReference type="NCBI Taxonomy" id="447135"/>
    <lineage>
        <taxon>Eukaryota</taxon>
        <taxon>Metazoa</taxon>
        <taxon>Chordata</taxon>
        <taxon>Craniata</taxon>
        <taxon>Vertebrata</taxon>
        <taxon>Euteleostomi</taxon>
        <taxon>Mammalia</taxon>
        <taxon>Eutheria</taxon>
        <taxon>Euarchontoglires</taxon>
        <taxon>Glires</taxon>
        <taxon>Rodentia</taxon>
        <taxon>Myomorpha</taxon>
        <taxon>Muroidea</taxon>
        <taxon>Cricetidae</taxon>
        <taxon>Arvicolinae</taxon>
        <taxon>Myodes</taxon>
    </lineage>
</organism>
<dbReference type="EMBL" id="JBBHLL010000045">
    <property type="protein sequence ID" value="KAK7824573.1"/>
    <property type="molecule type" value="Genomic_DNA"/>
</dbReference>
<feature type="non-terminal residue" evidence="2">
    <location>
        <position position="159"/>
    </location>
</feature>
<gene>
    <name evidence="2" type="ORF">U0070_021494</name>
</gene>
<protein>
    <submittedName>
        <fullName evidence="2">Uncharacterized protein</fullName>
    </submittedName>
</protein>
<keyword evidence="3" id="KW-1185">Reference proteome</keyword>
<dbReference type="AlphaFoldDB" id="A0AAW0JD13"/>
<feature type="region of interest" description="Disordered" evidence="1">
    <location>
        <begin position="1"/>
        <end position="21"/>
    </location>
</feature>
<evidence type="ECO:0000256" key="1">
    <source>
        <dbReference type="SAM" id="MobiDB-lite"/>
    </source>
</evidence>
<evidence type="ECO:0000313" key="2">
    <source>
        <dbReference type="EMBL" id="KAK7824573.1"/>
    </source>
</evidence>
<comment type="caution">
    <text evidence="2">The sequence shown here is derived from an EMBL/GenBank/DDBJ whole genome shotgun (WGS) entry which is preliminary data.</text>
</comment>
<feature type="compositionally biased region" description="Basic and acidic residues" evidence="1">
    <location>
        <begin position="1"/>
        <end position="11"/>
    </location>
</feature>
<reference evidence="2 3" key="1">
    <citation type="journal article" date="2023" name="bioRxiv">
        <title>Conserved and derived expression patterns and positive selection on dental genes reveal complex evolutionary context of ever-growing rodent molars.</title>
        <authorList>
            <person name="Calamari Z.T."/>
            <person name="Song A."/>
            <person name="Cohen E."/>
            <person name="Akter M."/>
            <person name="Roy R.D."/>
            <person name="Hallikas O."/>
            <person name="Christensen M.M."/>
            <person name="Li P."/>
            <person name="Marangoni P."/>
            <person name="Jernvall J."/>
            <person name="Klein O.D."/>
        </authorList>
    </citation>
    <scope>NUCLEOTIDE SEQUENCE [LARGE SCALE GENOMIC DNA]</scope>
    <source>
        <strain evidence="2">V071</strain>
    </source>
</reference>
<evidence type="ECO:0000313" key="3">
    <source>
        <dbReference type="Proteomes" id="UP001488838"/>
    </source>
</evidence>
<dbReference type="Proteomes" id="UP001488838">
    <property type="component" value="Unassembled WGS sequence"/>
</dbReference>
<accession>A0AAW0JD13</accession>
<proteinExistence type="predicted"/>
<sequence>MRANSEHEGRSSDTVSSPLPSLSFGEAAKFYERPTSVKAECQKSGQQAAPPQQFSPAAVVSSGIFSQSLNPFLSAQIKASASIELLTAVTLVTTVICIRSAPYLLPKCTERKTMNLEEVAPPDEAMAILEERGGIHVASLRLSPPPSPFKPIDLGTKQN</sequence>
<name>A0AAW0JD13_MYOGA</name>